<feature type="chain" id="PRO_5014458503" evidence="1">
    <location>
        <begin position="19"/>
        <end position="213"/>
    </location>
</feature>
<dbReference type="GO" id="GO:0031012">
    <property type="term" value="C:extracellular matrix"/>
    <property type="evidence" value="ECO:0007669"/>
    <property type="project" value="TreeGrafter"/>
</dbReference>
<evidence type="ECO:0000313" key="4">
    <source>
        <dbReference type="Proteomes" id="UP000235371"/>
    </source>
</evidence>
<dbReference type="AlphaFoldDB" id="A0A2J6T944"/>
<accession>A0A2J6T944</accession>
<dbReference type="InterPro" id="IPR050904">
    <property type="entry name" value="Adhesion/Biosynth-related"/>
</dbReference>
<dbReference type="SMART" id="SM00554">
    <property type="entry name" value="FAS1"/>
    <property type="match status" value="1"/>
</dbReference>
<reference evidence="3 4" key="1">
    <citation type="submission" date="2016-04" db="EMBL/GenBank/DDBJ databases">
        <title>A degradative enzymes factory behind the ericoid mycorrhizal symbiosis.</title>
        <authorList>
            <consortium name="DOE Joint Genome Institute"/>
            <person name="Martino E."/>
            <person name="Morin E."/>
            <person name="Grelet G."/>
            <person name="Kuo A."/>
            <person name="Kohler A."/>
            <person name="Daghino S."/>
            <person name="Barry K."/>
            <person name="Choi C."/>
            <person name="Cichocki N."/>
            <person name="Clum A."/>
            <person name="Copeland A."/>
            <person name="Hainaut M."/>
            <person name="Haridas S."/>
            <person name="Labutti K."/>
            <person name="Lindquist E."/>
            <person name="Lipzen A."/>
            <person name="Khouja H.-R."/>
            <person name="Murat C."/>
            <person name="Ohm R."/>
            <person name="Olson A."/>
            <person name="Spatafora J."/>
            <person name="Veneault-Fourrey C."/>
            <person name="Henrissat B."/>
            <person name="Grigoriev I."/>
            <person name="Martin F."/>
            <person name="Perotto S."/>
        </authorList>
    </citation>
    <scope>NUCLEOTIDE SEQUENCE [LARGE SCALE GENOMIC DNA]</scope>
    <source>
        <strain evidence="3 4">E</strain>
    </source>
</reference>
<dbReference type="PANTHER" id="PTHR10900:SF77">
    <property type="entry name" value="FI19380P1"/>
    <property type="match status" value="1"/>
</dbReference>
<dbReference type="GeneID" id="36592920"/>
<organism evidence="3 4">
    <name type="scientific">Hyaloscypha bicolor E</name>
    <dbReference type="NCBI Taxonomy" id="1095630"/>
    <lineage>
        <taxon>Eukaryota</taxon>
        <taxon>Fungi</taxon>
        <taxon>Dikarya</taxon>
        <taxon>Ascomycota</taxon>
        <taxon>Pezizomycotina</taxon>
        <taxon>Leotiomycetes</taxon>
        <taxon>Helotiales</taxon>
        <taxon>Hyaloscyphaceae</taxon>
        <taxon>Hyaloscypha</taxon>
        <taxon>Hyaloscypha bicolor</taxon>
    </lineage>
</organism>
<keyword evidence="4" id="KW-1185">Reference proteome</keyword>
<dbReference type="PANTHER" id="PTHR10900">
    <property type="entry name" value="PERIOSTIN-RELATED"/>
    <property type="match status" value="1"/>
</dbReference>
<dbReference type="RefSeq" id="XP_024736453.1">
    <property type="nucleotide sequence ID" value="XM_024884843.1"/>
</dbReference>
<dbReference type="GO" id="GO:0050839">
    <property type="term" value="F:cell adhesion molecule binding"/>
    <property type="evidence" value="ECO:0007669"/>
    <property type="project" value="TreeGrafter"/>
</dbReference>
<gene>
    <name evidence="3" type="ORF">K444DRAFT_643342</name>
</gene>
<name>A0A2J6T944_9HELO</name>
<dbReference type="PROSITE" id="PS50213">
    <property type="entry name" value="FAS1"/>
    <property type="match status" value="1"/>
</dbReference>
<dbReference type="Proteomes" id="UP000235371">
    <property type="component" value="Unassembled WGS sequence"/>
</dbReference>
<dbReference type="InterPro" id="IPR036378">
    <property type="entry name" value="FAS1_dom_sf"/>
</dbReference>
<sequence>MKFSRLIFTFLLASTGLADRSDRQALTYAALPEGIYTPSVNASITTLLDFIKSRSDLSILANLITECGGFSQAFHTIPTWSFTFFAPSNAAFNNTGAYFSTYAATFKGKWWLGNLFQHHYIPNTQLKSSAFNSSYTRIQTGSFLYVGTQALNGQLILNNVSAVTSADLPVTSGLVHIIDHILDPSAQVFEPDVTKTSQSFIPGSCSNPLLPYC</sequence>
<proteinExistence type="predicted"/>
<dbReference type="GO" id="GO:0030198">
    <property type="term" value="P:extracellular matrix organization"/>
    <property type="evidence" value="ECO:0007669"/>
    <property type="project" value="TreeGrafter"/>
</dbReference>
<dbReference type="Pfam" id="PF02469">
    <property type="entry name" value="Fasciclin"/>
    <property type="match status" value="1"/>
</dbReference>
<keyword evidence="1" id="KW-0732">Signal</keyword>
<dbReference type="OrthoDB" id="286301at2759"/>
<dbReference type="STRING" id="1095630.A0A2J6T944"/>
<evidence type="ECO:0000259" key="2">
    <source>
        <dbReference type="PROSITE" id="PS50213"/>
    </source>
</evidence>
<evidence type="ECO:0000256" key="1">
    <source>
        <dbReference type="SAM" id="SignalP"/>
    </source>
</evidence>
<dbReference type="Gene3D" id="2.30.180.10">
    <property type="entry name" value="FAS1 domain"/>
    <property type="match status" value="1"/>
</dbReference>
<dbReference type="EMBL" id="KZ613813">
    <property type="protein sequence ID" value="PMD59549.1"/>
    <property type="molecule type" value="Genomic_DNA"/>
</dbReference>
<dbReference type="InParanoid" id="A0A2J6T944"/>
<dbReference type="SUPFAM" id="SSF82153">
    <property type="entry name" value="FAS1 domain"/>
    <property type="match status" value="1"/>
</dbReference>
<dbReference type="InterPro" id="IPR000782">
    <property type="entry name" value="FAS1_domain"/>
</dbReference>
<evidence type="ECO:0000313" key="3">
    <source>
        <dbReference type="EMBL" id="PMD59549.1"/>
    </source>
</evidence>
<dbReference type="GO" id="GO:0007155">
    <property type="term" value="P:cell adhesion"/>
    <property type="evidence" value="ECO:0007669"/>
    <property type="project" value="TreeGrafter"/>
</dbReference>
<protein>
    <submittedName>
        <fullName evidence="3">FAS1 domain-containing protein</fullName>
    </submittedName>
</protein>
<feature type="signal peptide" evidence="1">
    <location>
        <begin position="1"/>
        <end position="18"/>
    </location>
</feature>
<feature type="domain" description="FAS1" evidence="2">
    <location>
        <begin position="44"/>
        <end position="182"/>
    </location>
</feature>